<protein>
    <submittedName>
        <fullName evidence="3">ABC transporter substrate-binding protein</fullName>
    </submittedName>
</protein>
<keyword evidence="1" id="KW-0732">Signal</keyword>
<sequence>MTTRSALRLCAMVQLSVILAGLSCMSAAMAAEHIRIGLLSTGTVAWQIDTMRRHGLDAKAGLDLETVSLASPDAAKLALNAGSVDLAVTDWLWVVRERSLGAKLLFYPYSTAAGAVMARGDGGISTLRDLRGKRLAVAGGPLDKSWLIVQAAALKSGLDLSHEATLMFGAPPLIYEKTRTGEADASLEFWNYCAQLDVQGFHRVLDVAQAERDLGVASPVAFTGYVFSEDFAKAHKPTLEAFLRATQSANAILAESDAEWDALRPLMHADDEALFKAYRDTTRAGIPHRPIREEAADAERLFSILAATASGKLVGSGTKFDPALYYRLSSAVE</sequence>
<name>A0AA41YSZ7_9HYPH</name>
<dbReference type="SUPFAM" id="SSF53850">
    <property type="entry name" value="Periplasmic binding protein-like II"/>
    <property type="match status" value="1"/>
</dbReference>
<proteinExistence type="predicted"/>
<accession>A0AA41YSZ7</accession>
<organism evidence="3 4">
    <name type="scientific">Lichenifustis flavocetrariae</name>
    <dbReference type="NCBI Taxonomy" id="2949735"/>
    <lineage>
        <taxon>Bacteria</taxon>
        <taxon>Pseudomonadati</taxon>
        <taxon>Pseudomonadota</taxon>
        <taxon>Alphaproteobacteria</taxon>
        <taxon>Hyphomicrobiales</taxon>
        <taxon>Lichenihabitantaceae</taxon>
        <taxon>Lichenifustis</taxon>
    </lineage>
</organism>
<dbReference type="AlphaFoldDB" id="A0AA41YSZ7"/>
<dbReference type="Pfam" id="PF09084">
    <property type="entry name" value="NMT1"/>
    <property type="match status" value="1"/>
</dbReference>
<feature type="chain" id="PRO_5041369566" evidence="1">
    <location>
        <begin position="31"/>
        <end position="333"/>
    </location>
</feature>
<evidence type="ECO:0000259" key="2">
    <source>
        <dbReference type="Pfam" id="PF09084"/>
    </source>
</evidence>
<dbReference type="Gene3D" id="3.40.190.10">
    <property type="entry name" value="Periplasmic binding protein-like II"/>
    <property type="match status" value="2"/>
</dbReference>
<feature type="signal peptide" evidence="1">
    <location>
        <begin position="1"/>
        <end position="30"/>
    </location>
</feature>
<dbReference type="PANTHER" id="PTHR30024">
    <property type="entry name" value="ALIPHATIC SULFONATES-BINDING PROTEIN-RELATED"/>
    <property type="match status" value="1"/>
</dbReference>
<dbReference type="EMBL" id="JAMOIM010000001">
    <property type="protein sequence ID" value="MCW6506641.1"/>
    <property type="molecule type" value="Genomic_DNA"/>
</dbReference>
<gene>
    <name evidence="3" type="ORF">M8523_01225</name>
</gene>
<evidence type="ECO:0000313" key="3">
    <source>
        <dbReference type="EMBL" id="MCW6506641.1"/>
    </source>
</evidence>
<comment type="caution">
    <text evidence="3">The sequence shown here is derived from an EMBL/GenBank/DDBJ whole genome shotgun (WGS) entry which is preliminary data.</text>
</comment>
<keyword evidence="4" id="KW-1185">Reference proteome</keyword>
<evidence type="ECO:0000313" key="4">
    <source>
        <dbReference type="Proteomes" id="UP001165667"/>
    </source>
</evidence>
<dbReference type="Proteomes" id="UP001165667">
    <property type="component" value="Unassembled WGS sequence"/>
</dbReference>
<dbReference type="RefSeq" id="WP_282582997.1">
    <property type="nucleotide sequence ID" value="NZ_JAMOIM010000001.1"/>
</dbReference>
<reference evidence="3" key="1">
    <citation type="submission" date="2022-05" db="EMBL/GenBank/DDBJ databases">
        <authorList>
            <person name="Pankratov T."/>
        </authorList>
    </citation>
    <scope>NUCLEOTIDE SEQUENCE</scope>
    <source>
        <strain evidence="3">BP6-180914</strain>
    </source>
</reference>
<feature type="domain" description="SsuA/THI5-like" evidence="2">
    <location>
        <begin position="58"/>
        <end position="253"/>
    </location>
</feature>
<dbReference type="PROSITE" id="PS51257">
    <property type="entry name" value="PROKAR_LIPOPROTEIN"/>
    <property type="match status" value="1"/>
</dbReference>
<dbReference type="PANTHER" id="PTHR30024:SF48">
    <property type="entry name" value="ABC TRANSPORTER SUBSTRATE-BINDING PROTEIN"/>
    <property type="match status" value="1"/>
</dbReference>
<evidence type="ECO:0000256" key="1">
    <source>
        <dbReference type="SAM" id="SignalP"/>
    </source>
</evidence>
<dbReference type="InterPro" id="IPR015168">
    <property type="entry name" value="SsuA/THI5"/>
</dbReference>